<dbReference type="Pfam" id="PF00903">
    <property type="entry name" value="Glyoxalase"/>
    <property type="match status" value="1"/>
</dbReference>
<evidence type="ECO:0000313" key="2">
    <source>
        <dbReference type="EMBL" id="PQM27783.1"/>
    </source>
</evidence>
<organism evidence="2 3">
    <name type="scientific">Sphingopyxis lindanitolerans</name>
    <dbReference type="NCBI Taxonomy" id="2054227"/>
    <lineage>
        <taxon>Bacteria</taxon>
        <taxon>Pseudomonadati</taxon>
        <taxon>Pseudomonadota</taxon>
        <taxon>Alphaproteobacteria</taxon>
        <taxon>Sphingomonadales</taxon>
        <taxon>Sphingomonadaceae</taxon>
        <taxon>Sphingopyxis</taxon>
    </lineage>
</organism>
<feature type="domain" description="VOC" evidence="1">
    <location>
        <begin position="1"/>
        <end position="130"/>
    </location>
</feature>
<accession>A0A2S8B616</accession>
<dbReference type="InterPro" id="IPR029068">
    <property type="entry name" value="Glyas_Bleomycin-R_OHBP_Dase"/>
</dbReference>
<dbReference type="Proteomes" id="UP000238954">
    <property type="component" value="Chromosome"/>
</dbReference>
<dbReference type="SUPFAM" id="SSF54593">
    <property type="entry name" value="Glyoxalase/Bleomycin resistance protein/Dihydroxybiphenyl dioxygenase"/>
    <property type="match status" value="1"/>
</dbReference>
<name>A0A2S8B616_9SPHN</name>
<proteinExistence type="predicted"/>
<dbReference type="Gene3D" id="3.10.180.10">
    <property type="entry name" value="2,3-Dihydroxybiphenyl 1,2-Dioxygenase, domain 1"/>
    <property type="match status" value="1"/>
</dbReference>
<evidence type="ECO:0000313" key="3">
    <source>
        <dbReference type="Proteomes" id="UP000238954"/>
    </source>
</evidence>
<dbReference type="PANTHER" id="PTHR35006">
    <property type="entry name" value="GLYOXALASE FAMILY PROTEIN (AFU_ORTHOLOGUE AFUA_5G14830)"/>
    <property type="match status" value="1"/>
</dbReference>
<reference evidence="3" key="1">
    <citation type="submission" date="2017-11" db="EMBL/GenBank/DDBJ databases">
        <title>The complete genome sequence of Sphingopyxis pomeranensis sp. nov. strain WS5A3p.</title>
        <authorList>
            <person name="Kaminski M.A."/>
        </authorList>
    </citation>
    <scope>NUCLEOTIDE SEQUENCE [LARGE SCALE GENOMIC DNA]</scope>
    <source>
        <strain evidence="3">WS5A3p</strain>
    </source>
</reference>
<dbReference type="EMBL" id="PHFW01000002">
    <property type="protein sequence ID" value="PQM27783.1"/>
    <property type="molecule type" value="Genomic_DNA"/>
</dbReference>
<sequence>MLGYVTMGTNDLERARAFYSGLLGTIGASELMRMSDTEANGFTLYGTGWGQPGIAVTRPYDGAPAERGNGHMAAIVVDERAKVDLLHAKALALGGTCEGAPGVRGEEGEQAFYAGYFRDPDGNKLCAFRIGPA</sequence>
<dbReference type="PANTHER" id="PTHR35006:SF1">
    <property type="entry name" value="BLL2941 PROTEIN"/>
    <property type="match status" value="1"/>
</dbReference>
<dbReference type="InterPro" id="IPR037523">
    <property type="entry name" value="VOC_core"/>
</dbReference>
<dbReference type="RefSeq" id="WP_105998044.1">
    <property type="nucleotide sequence ID" value="NZ_CM009578.1"/>
</dbReference>
<evidence type="ECO:0000259" key="1">
    <source>
        <dbReference type="PROSITE" id="PS51819"/>
    </source>
</evidence>
<keyword evidence="3" id="KW-1185">Reference proteome</keyword>
<dbReference type="CDD" id="cd07262">
    <property type="entry name" value="VOC_like"/>
    <property type="match status" value="1"/>
</dbReference>
<comment type="caution">
    <text evidence="2">The sequence shown here is derived from an EMBL/GenBank/DDBJ whole genome shotgun (WGS) entry which is preliminary data.</text>
</comment>
<dbReference type="InterPro" id="IPR004360">
    <property type="entry name" value="Glyas_Fos-R_dOase_dom"/>
</dbReference>
<dbReference type="AlphaFoldDB" id="A0A2S8B616"/>
<dbReference type="PROSITE" id="PS51819">
    <property type="entry name" value="VOC"/>
    <property type="match status" value="1"/>
</dbReference>
<protein>
    <submittedName>
        <fullName evidence="2">Glyoxalase</fullName>
    </submittedName>
</protein>
<dbReference type="OrthoDB" id="9807407at2"/>
<gene>
    <name evidence="2" type="ORF">CVO77_04250</name>
</gene>